<dbReference type="InterPro" id="IPR011049">
    <property type="entry name" value="Serralysin-like_metalloprot_C"/>
</dbReference>
<comment type="subcellular location">
    <subcellularLocation>
        <location evidence="1">Secreted</location>
    </subcellularLocation>
</comment>
<feature type="domain" description="Cadherin-like" evidence="3">
    <location>
        <begin position="623"/>
        <end position="720"/>
    </location>
</feature>
<name>A0ABX2TN44_9PROT</name>
<feature type="domain" description="Cadherin-like" evidence="3">
    <location>
        <begin position="723"/>
        <end position="823"/>
    </location>
</feature>
<dbReference type="InterPro" id="IPR050557">
    <property type="entry name" value="RTX_toxin/Mannuronan_C5-epim"/>
</dbReference>
<evidence type="ECO:0000256" key="1">
    <source>
        <dbReference type="ARBA" id="ARBA00004613"/>
    </source>
</evidence>
<dbReference type="Proteomes" id="UP000584642">
    <property type="component" value="Unassembled WGS sequence"/>
</dbReference>
<dbReference type="RefSeq" id="WP_180286921.1">
    <property type="nucleotide sequence ID" value="NZ_JABFDB010000058.1"/>
</dbReference>
<gene>
    <name evidence="4" type="ORF">HND93_36075</name>
</gene>
<dbReference type="Pfam" id="PF17892">
    <property type="entry name" value="Cadherin_5"/>
    <property type="match status" value="2"/>
</dbReference>
<accession>A0ABX2TN44</accession>
<dbReference type="InterPro" id="IPR010221">
    <property type="entry name" value="VCBS_dom"/>
</dbReference>
<dbReference type="InterPro" id="IPR001343">
    <property type="entry name" value="Hemolysn_Ca-bd"/>
</dbReference>
<reference evidence="4 5" key="1">
    <citation type="submission" date="2020-05" db="EMBL/GenBank/DDBJ databases">
        <title>Azospirillum oleiclasticum sp. nov, a nitrogen-fixing and heavy crude oil-emulsifying bacterium isolated from the crude oil of Yumen Oilfield.</title>
        <authorList>
            <person name="Wu D."/>
            <person name="Cai M."/>
            <person name="Zhang X."/>
        </authorList>
    </citation>
    <scope>NUCLEOTIDE SEQUENCE [LARGE SCALE GENOMIC DNA]</scope>
    <source>
        <strain evidence="4 5">ROY-1-1-2</strain>
    </source>
</reference>
<evidence type="ECO:0000256" key="2">
    <source>
        <dbReference type="ARBA" id="ARBA00022525"/>
    </source>
</evidence>
<comment type="caution">
    <text evidence="4">The sequence shown here is derived from an EMBL/GenBank/DDBJ whole genome shotgun (WGS) entry which is preliminary data.</text>
</comment>
<dbReference type="Gene3D" id="2.150.10.10">
    <property type="entry name" value="Serralysin-like metalloprotease, C-terminal"/>
    <property type="match status" value="5"/>
</dbReference>
<evidence type="ECO:0000259" key="3">
    <source>
        <dbReference type="Pfam" id="PF17892"/>
    </source>
</evidence>
<sequence>MSTIEGTSYGDILVGGVDADLLLGLEGNDTLVGGDASATVGDTLVGGSDNDVYVIFNPLDLVVENVAEGWDEIRTILAIHTATDGVEGLTFVGSGSFSGTGNALDNVIVGGVGSDSLAGLGGDDTLDGGVGNDTLVGSIGDDTYIVDSTADVLVELSDEGTDTVRSALSWTLQANFENLVLTGSAVTGTGNGADNVITGNSAANVLVGLGGNDTLDGGSGADVLVGGLGDDTYIVDNAADLVVEAGGEGTDSVHSTISWTLGANLERLYLLGSASINGTGNAADNLIVGNTGNNTLDGGLGDDTLIGGAGNDTYIVDSLGDVVIEASGEGSDEVRTALASYTLAANLERLFFTGSGNFAGTGNESANTLTGQSGDDTLSGLDGNDVLEGRGGADRLDGGLGNDTASYASSLSGVAVDLGAGTAAGGDAAGDVLISIENLTGGNGADTLTGDAGANVLTGNAGDDSLIGGDGDDTLIGGAGADVLNGGAGSDTASYATTGVPVTVDLAAGTGTAGDAAGDIVIGVENLTGGSGADILYGDGAGNRIDGGGGNDTLLGRGGNDTLIGGSGTDTALYLGSARDYVATRTSSGWTIAAPAATGEGTDTLTGIEYAQFADMLVHLDSNNAPVVPGGIGASTNEDALPLLVDLLQGVWDFEGDALSVTGLKQTGGPSASTALISGGLLLNPSQFNYLAAGESAVLDFAFQVTDGTASVARTLTVTVAGVNDAPVVASPLTVVTTEDSIPLHLDLLGGVTDPDASDTLSVSAVAQTGGRAVSITQSGNAFTLDPGQFTDLAVGESETISFAYSITDGAASVGRTMEITVNGLNDAPTVGNDAFTTGYATPLTIPRA</sequence>
<dbReference type="Pfam" id="PF00353">
    <property type="entry name" value="HemolysinCabind"/>
    <property type="match status" value="7"/>
</dbReference>
<organism evidence="4 5">
    <name type="scientific">Azospirillum oleiclasticum</name>
    <dbReference type="NCBI Taxonomy" id="2735135"/>
    <lineage>
        <taxon>Bacteria</taxon>
        <taxon>Pseudomonadati</taxon>
        <taxon>Pseudomonadota</taxon>
        <taxon>Alphaproteobacteria</taxon>
        <taxon>Rhodospirillales</taxon>
        <taxon>Azospirillaceae</taxon>
        <taxon>Azospirillum</taxon>
    </lineage>
</organism>
<keyword evidence="2" id="KW-0964">Secreted</keyword>
<protein>
    <submittedName>
        <fullName evidence="4">Cadherin-like domain-containing protein</fullName>
    </submittedName>
</protein>
<dbReference type="PANTHER" id="PTHR38340:SF1">
    <property type="entry name" value="S-LAYER PROTEIN"/>
    <property type="match status" value="1"/>
</dbReference>
<dbReference type="PRINTS" id="PR00313">
    <property type="entry name" value="CABNDNGRPT"/>
</dbReference>
<proteinExistence type="predicted"/>
<dbReference type="EMBL" id="JABFDB010000058">
    <property type="protein sequence ID" value="NYZ25148.1"/>
    <property type="molecule type" value="Genomic_DNA"/>
</dbReference>
<evidence type="ECO:0000313" key="5">
    <source>
        <dbReference type="Proteomes" id="UP000584642"/>
    </source>
</evidence>
<keyword evidence="5" id="KW-1185">Reference proteome</keyword>
<dbReference type="PROSITE" id="PS00330">
    <property type="entry name" value="HEMOLYSIN_CALCIUM"/>
    <property type="match status" value="6"/>
</dbReference>
<dbReference type="InterPro" id="IPR041690">
    <property type="entry name" value="Cadherin_5"/>
</dbReference>
<evidence type="ECO:0000313" key="4">
    <source>
        <dbReference type="EMBL" id="NYZ25148.1"/>
    </source>
</evidence>
<dbReference type="InterPro" id="IPR018511">
    <property type="entry name" value="Hemolysin-typ_Ca-bd_CS"/>
</dbReference>
<dbReference type="SUPFAM" id="SSF51120">
    <property type="entry name" value="beta-Roll"/>
    <property type="match status" value="5"/>
</dbReference>
<dbReference type="NCBIfam" id="TIGR01965">
    <property type="entry name" value="VCBS_repeat"/>
    <property type="match status" value="2"/>
</dbReference>
<dbReference type="PANTHER" id="PTHR38340">
    <property type="entry name" value="S-LAYER PROTEIN"/>
    <property type="match status" value="1"/>
</dbReference>